<dbReference type="PROSITE" id="PS51257">
    <property type="entry name" value="PROKAR_LIPOPROTEIN"/>
    <property type="match status" value="1"/>
</dbReference>
<dbReference type="Gene3D" id="3.40.190.10">
    <property type="entry name" value="Periplasmic binding protein-like II"/>
    <property type="match status" value="1"/>
</dbReference>
<dbReference type="RefSeq" id="WP_128976576.1">
    <property type="nucleotide sequence ID" value="NZ_CP133762.1"/>
</dbReference>
<dbReference type="InterPro" id="IPR030678">
    <property type="entry name" value="Peptide/Ni-bd"/>
</dbReference>
<comment type="similarity">
    <text evidence="2">Belongs to the bacterial solute-binding protein 5 family.</text>
</comment>
<dbReference type="Proteomes" id="UP001250858">
    <property type="component" value="Chromosome"/>
</dbReference>
<keyword evidence="8" id="KW-1185">Reference proteome</keyword>
<dbReference type="InterPro" id="IPR039424">
    <property type="entry name" value="SBP_5"/>
</dbReference>
<name>A0ABY9S542_9ACTN</name>
<protein>
    <submittedName>
        <fullName evidence="7">ABC transporter substrate-binding protein</fullName>
    </submittedName>
</protein>
<evidence type="ECO:0000313" key="7">
    <source>
        <dbReference type="EMBL" id="WMX48105.1"/>
    </source>
</evidence>
<proteinExistence type="inferred from homology"/>
<feature type="chain" id="PRO_5046684246" evidence="5">
    <location>
        <begin position="27"/>
        <end position="526"/>
    </location>
</feature>
<comment type="subcellular location">
    <subcellularLocation>
        <location evidence="1">Cell envelope</location>
    </subcellularLocation>
</comment>
<sequence length="526" mass="57943">MFNRTSLQAAAALASISLLSGCSVFSDSESAADQRIVVGTTSSPTTLDPAAAWDNSWELFRNVFQTLVAFPTGSTIPQPDAADCAFKQGSSSRVYECKIHDGLTFSNGHKLDAEAVKHSIERIRTIDADGGPNGMLGSLDKIDVLDPQTVVFRLNQPDATFPFVLATPAMSIVDPAEYPADKLREDGKLLGSGPYVLDSYTEGDKAELTRNQSYKGFAERKNGGVTIRYFKESEPMVAALKKKEIDATYRGLTAAEVVDLQADKPENQSLQLVESTGADIRYLVFNAKDSTAAKPAVRKAIAQLVDRDELVSKVYQGTAEPLYSMVPKGIAGHTTKFYDRFGSPDAAKAKSILRKAGITETVKLDFWYTTDRYGSSTAAEFAELKRQLEASELFEVTLHGKPWKEFQKGYQKGEYPVFGRGWFPDFPDPDNFIAPFVGKENVLGTPYVSPEITGELLPKSRRESDRGAVTDEFTQAQEIMVQDVRLLPLWQGKLYIAASEDIAGGERALDPQTVMQMWELSRRTSW</sequence>
<accession>A0ABY9S542</accession>
<gene>
    <name evidence="7" type="ORF">RGF97_29420</name>
</gene>
<dbReference type="PIRSF" id="PIRSF002741">
    <property type="entry name" value="MppA"/>
    <property type="match status" value="1"/>
</dbReference>
<dbReference type="InterPro" id="IPR000914">
    <property type="entry name" value="SBP_5_dom"/>
</dbReference>
<dbReference type="Gene3D" id="3.10.105.10">
    <property type="entry name" value="Dipeptide-binding Protein, Domain 3"/>
    <property type="match status" value="1"/>
</dbReference>
<reference evidence="7 8" key="1">
    <citation type="submission" date="2023-09" db="EMBL/GenBank/DDBJ databases">
        <title>Complete genome of Streptomyces roseicoloratus T14.</title>
        <authorList>
            <person name="Bashizi T."/>
            <person name="Kim M.-J."/>
            <person name="Lee G."/>
            <person name="Tagele S.B."/>
            <person name="Shin J.-H."/>
        </authorList>
    </citation>
    <scope>NUCLEOTIDE SEQUENCE [LARGE SCALE GENOMIC DNA]</scope>
    <source>
        <strain evidence="7 8">T14</strain>
    </source>
</reference>
<evidence type="ECO:0000256" key="5">
    <source>
        <dbReference type="SAM" id="SignalP"/>
    </source>
</evidence>
<dbReference type="PANTHER" id="PTHR30290">
    <property type="entry name" value="PERIPLASMIC BINDING COMPONENT OF ABC TRANSPORTER"/>
    <property type="match status" value="1"/>
</dbReference>
<feature type="domain" description="Solute-binding protein family 5" evidence="6">
    <location>
        <begin position="78"/>
        <end position="441"/>
    </location>
</feature>
<evidence type="ECO:0000313" key="8">
    <source>
        <dbReference type="Proteomes" id="UP001250858"/>
    </source>
</evidence>
<evidence type="ECO:0000256" key="3">
    <source>
        <dbReference type="ARBA" id="ARBA00022448"/>
    </source>
</evidence>
<feature type="signal peptide" evidence="5">
    <location>
        <begin position="1"/>
        <end position="26"/>
    </location>
</feature>
<dbReference type="Pfam" id="PF00496">
    <property type="entry name" value="SBP_bac_5"/>
    <property type="match status" value="1"/>
</dbReference>
<dbReference type="PANTHER" id="PTHR30290:SF10">
    <property type="entry name" value="PERIPLASMIC OLIGOPEPTIDE-BINDING PROTEIN-RELATED"/>
    <property type="match status" value="1"/>
</dbReference>
<organism evidence="7 8">
    <name type="scientific">Streptomyces roseicoloratus</name>
    <dbReference type="NCBI Taxonomy" id="2508722"/>
    <lineage>
        <taxon>Bacteria</taxon>
        <taxon>Bacillati</taxon>
        <taxon>Actinomycetota</taxon>
        <taxon>Actinomycetes</taxon>
        <taxon>Kitasatosporales</taxon>
        <taxon>Streptomycetaceae</taxon>
        <taxon>Streptomyces</taxon>
    </lineage>
</organism>
<dbReference type="EMBL" id="CP133762">
    <property type="protein sequence ID" value="WMX48105.1"/>
    <property type="molecule type" value="Genomic_DNA"/>
</dbReference>
<keyword evidence="4 5" id="KW-0732">Signal</keyword>
<dbReference type="SUPFAM" id="SSF53850">
    <property type="entry name" value="Periplasmic binding protein-like II"/>
    <property type="match status" value="1"/>
</dbReference>
<evidence type="ECO:0000256" key="1">
    <source>
        <dbReference type="ARBA" id="ARBA00004196"/>
    </source>
</evidence>
<evidence type="ECO:0000256" key="4">
    <source>
        <dbReference type="ARBA" id="ARBA00022729"/>
    </source>
</evidence>
<keyword evidence="3" id="KW-0813">Transport</keyword>
<evidence type="ECO:0000256" key="2">
    <source>
        <dbReference type="ARBA" id="ARBA00005695"/>
    </source>
</evidence>
<evidence type="ECO:0000259" key="6">
    <source>
        <dbReference type="Pfam" id="PF00496"/>
    </source>
</evidence>